<sequence length="332" mass="35195">MISPLSRRRMLGGTALATAVVAGMLASPAGAEAETTPRLIIDTDIFADVDDVGALAIANAAHQAGDVRLLAVVVNTPSRWGAPAASAINTYYGNSHVPVGAREPVDDSVAERNYAQYLAEHFPNSLRDGRYAPEAVSLYRSVLAGQPDHGVTIAAIGLQTNLAALLASGPDSRSRLTGRELVARKVARLVVMGGQYPAGAEFNFTQDPAATQRVVAAWPTRMIFDGFEIGDTVYTGAGLAGTAADNPVRAAYRIYVGEGNNRSSWDLTAVHYAIYGAPGLYRLSGPGNNDIATDGSNTWHDTPPKDQYYLVKTASDDTIAGELNQLLTRPRR</sequence>
<dbReference type="EMBL" id="QUNO01000023">
    <property type="protein sequence ID" value="REH30726.1"/>
    <property type="molecule type" value="Genomic_DNA"/>
</dbReference>
<dbReference type="PANTHER" id="PTHR43264">
    <property type="match status" value="1"/>
</dbReference>
<keyword evidence="4" id="KW-1185">Reference proteome</keyword>
<evidence type="ECO:0000313" key="3">
    <source>
        <dbReference type="EMBL" id="REH30726.1"/>
    </source>
</evidence>
<dbReference type="InterPro" id="IPR001910">
    <property type="entry name" value="Inosine/uridine_hydrolase_dom"/>
</dbReference>
<reference evidence="3 4" key="1">
    <citation type="submission" date="2018-08" db="EMBL/GenBank/DDBJ databases">
        <title>Genomic Encyclopedia of Archaeal and Bacterial Type Strains, Phase II (KMG-II): from individual species to whole genera.</title>
        <authorList>
            <person name="Goeker M."/>
        </authorList>
    </citation>
    <scope>NUCLEOTIDE SEQUENCE [LARGE SCALE GENOMIC DNA]</scope>
    <source>
        <strain evidence="3 4">DSM 45791</strain>
    </source>
</reference>
<feature type="signal peptide" evidence="1">
    <location>
        <begin position="1"/>
        <end position="33"/>
    </location>
</feature>
<comment type="caution">
    <text evidence="3">The sequence shown here is derived from an EMBL/GenBank/DDBJ whole genome shotgun (WGS) entry which is preliminary data.</text>
</comment>
<dbReference type="InterPro" id="IPR006311">
    <property type="entry name" value="TAT_signal"/>
</dbReference>
<dbReference type="InterPro" id="IPR036452">
    <property type="entry name" value="Ribo_hydro-like"/>
</dbReference>
<dbReference type="AlphaFoldDB" id="A0A3E0GXD7"/>
<gene>
    <name evidence="3" type="ORF">BCF44_12385</name>
</gene>
<organism evidence="3 4">
    <name type="scientific">Kutzneria buriramensis</name>
    <dbReference type="NCBI Taxonomy" id="1045776"/>
    <lineage>
        <taxon>Bacteria</taxon>
        <taxon>Bacillati</taxon>
        <taxon>Actinomycetota</taxon>
        <taxon>Actinomycetes</taxon>
        <taxon>Pseudonocardiales</taxon>
        <taxon>Pseudonocardiaceae</taxon>
        <taxon>Kutzneria</taxon>
    </lineage>
</organism>
<dbReference type="PROSITE" id="PS51318">
    <property type="entry name" value="TAT"/>
    <property type="match status" value="1"/>
</dbReference>
<dbReference type="SUPFAM" id="SSF53590">
    <property type="entry name" value="Nucleoside hydrolase"/>
    <property type="match status" value="1"/>
</dbReference>
<feature type="domain" description="Inosine/uridine-preferring nucleoside hydrolase" evidence="2">
    <location>
        <begin position="39"/>
        <end position="223"/>
    </location>
</feature>
<dbReference type="Gene3D" id="3.90.245.10">
    <property type="entry name" value="Ribonucleoside hydrolase-like"/>
    <property type="match status" value="1"/>
</dbReference>
<accession>A0A3E0GXD7</accession>
<dbReference type="GO" id="GO:0016799">
    <property type="term" value="F:hydrolase activity, hydrolyzing N-glycosyl compounds"/>
    <property type="evidence" value="ECO:0007669"/>
    <property type="project" value="InterPro"/>
</dbReference>
<dbReference type="PANTHER" id="PTHR43264:SF1">
    <property type="entry name" value="INOSINE_URIDINE-PREFERRING NUCLEOSIDE HYDROLASE DOMAIN-CONTAINING PROTEIN"/>
    <property type="match status" value="1"/>
</dbReference>
<evidence type="ECO:0000259" key="2">
    <source>
        <dbReference type="Pfam" id="PF01156"/>
    </source>
</evidence>
<proteinExistence type="predicted"/>
<keyword evidence="1" id="KW-0732">Signal</keyword>
<keyword evidence="3" id="KW-0378">Hydrolase</keyword>
<name>A0A3E0GXD7_9PSEU</name>
<protein>
    <submittedName>
        <fullName evidence="3">Inosine-uridine nucleoside N-ribohydrolase</fullName>
    </submittedName>
</protein>
<dbReference type="Proteomes" id="UP000256269">
    <property type="component" value="Unassembled WGS sequence"/>
</dbReference>
<dbReference type="Pfam" id="PF01156">
    <property type="entry name" value="IU_nuc_hydro"/>
    <property type="match status" value="1"/>
</dbReference>
<evidence type="ECO:0000256" key="1">
    <source>
        <dbReference type="SAM" id="SignalP"/>
    </source>
</evidence>
<evidence type="ECO:0000313" key="4">
    <source>
        <dbReference type="Proteomes" id="UP000256269"/>
    </source>
</evidence>
<feature type="chain" id="PRO_5039165164" evidence="1">
    <location>
        <begin position="34"/>
        <end position="332"/>
    </location>
</feature>